<comment type="caution">
    <text evidence="6">The sequence shown here is derived from an EMBL/GenBank/DDBJ whole genome shotgun (WGS) entry which is preliminary data.</text>
</comment>
<protein>
    <submittedName>
        <fullName evidence="6">DUF86 domain-containing protein</fullName>
    </submittedName>
</protein>
<dbReference type="RefSeq" id="WP_305008201.1">
    <property type="nucleotide sequence ID" value="NZ_JAUQSY010000014.1"/>
</dbReference>
<reference evidence="6" key="1">
    <citation type="submission" date="2023-07" db="EMBL/GenBank/DDBJ databases">
        <authorList>
            <person name="Kim M.K."/>
        </authorList>
    </citation>
    <scope>NUCLEOTIDE SEQUENCE</scope>
    <source>
        <strain evidence="6">ASUV-10-1</strain>
    </source>
</reference>
<organism evidence="6 7">
    <name type="scientific">Hymenobacter aranciens</name>
    <dbReference type="NCBI Taxonomy" id="3063996"/>
    <lineage>
        <taxon>Bacteria</taxon>
        <taxon>Pseudomonadati</taxon>
        <taxon>Bacteroidota</taxon>
        <taxon>Cytophagia</taxon>
        <taxon>Cytophagales</taxon>
        <taxon>Hymenobacteraceae</taxon>
        <taxon>Hymenobacter</taxon>
    </lineage>
</organism>
<keyword evidence="5" id="KW-0378">Hydrolase</keyword>
<evidence type="ECO:0000256" key="4">
    <source>
        <dbReference type="ARBA" id="ARBA00022741"/>
    </source>
</evidence>
<dbReference type="Proteomes" id="UP001176429">
    <property type="component" value="Unassembled WGS sequence"/>
</dbReference>
<dbReference type="InterPro" id="IPR008201">
    <property type="entry name" value="HepT-like"/>
</dbReference>
<dbReference type="InterPro" id="IPR051813">
    <property type="entry name" value="HepT_RNase_toxin"/>
</dbReference>
<proteinExistence type="predicted"/>
<dbReference type="PANTHER" id="PTHR34139">
    <property type="entry name" value="UPF0331 PROTEIN MJ0127"/>
    <property type="match status" value="1"/>
</dbReference>
<accession>A0ABT9BEW0</accession>
<evidence type="ECO:0000313" key="7">
    <source>
        <dbReference type="Proteomes" id="UP001176429"/>
    </source>
</evidence>
<evidence type="ECO:0000256" key="3">
    <source>
        <dbReference type="ARBA" id="ARBA00022722"/>
    </source>
</evidence>
<name>A0ABT9BEW0_9BACT</name>
<sequence length="125" mass="14045">MSKQLDSTRLQHMLEAAERISRRMAGLSLTDFLADEDAHDVAMRRFMVIGEAANHISNATKQLFPQIDWLGARSLRNFVAHEYFRVELADIWDSVINDVPPLLLELPGVISQVQASEQAQRAGSV</sequence>
<keyword evidence="4" id="KW-0547">Nucleotide-binding</keyword>
<keyword evidence="2" id="KW-1277">Toxin-antitoxin system</keyword>
<evidence type="ECO:0000256" key="1">
    <source>
        <dbReference type="ARBA" id="ARBA00022553"/>
    </source>
</evidence>
<dbReference type="EMBL" id="JAUQSY010000014">
    <property type="protein sequence ID" value="MDO7876813.1"/>
    <property type="molecule type" value="Genomic_DNA"/>
</dbReference>
<dbReference type="PANTHER" id="PTHR34139:SF1">
    <property type="entry name" value="RNASE MJ1380-RELATED"/>
    <property type="match status" value="1"/>
</dbReference>
<gene>
    <name evidence="6" type="ORF">Q5H93_18860</name>
</gene>
<keyword evidence="1" id="KW-0597">Phosphoprotein</keyword>
<keyword evidence="3" id="KW-0540">Nuclease</keyword>
<evidence type="ECO:0000313" key="6">
    <source>
        <dbReference type="EMBL" id="MDO7876813.1"/>
    </source>
</evidence>
<dbReference type="Pfam" id="PF01934">
    <property type="entry name" value="HepT-like"/>
    <property type="match status" value="1"/>
</dbReference>
<evidence type="ECO:0000256" key="5">
    <source>
        <dbReference type="ARBA" id="ARBA00022801"/>
    </source>
</evidence>
<keyword evidence="7" id="KW-1185">Reference proteome</keyword>
<evidence type="ECO:0000256" key="2">
    <source>
        <dbReference type="ARBA" id="ARBA00022649"/>
    </source>
</evidence>